<keyword evidence="2" id="KW-1185">Reference proteome</keyword>
<sequence length="520" mass="57562">MVKCTKGCSLHCTASTSHAVPEIPHPELLIHNDAVPTDEQVRDIRNAIADANSTLSSIDDEIASLSHTIARLKAERTQIESFVASQSAVVAGVRRLSNELLLEIFIHCANPRYPPFHKYNSLSRLLRVSARWRAVAIAYPCLWRNVTITGGLGLRASTLLRQIALQVERTSQSSLSVVLRACDAVTIELLDLVVGASSRWERADIHISPAHLKHVFGDSIPVFPSLTRLVLVVNEFSPLTGGLATMRPERCLATFPVLTELVLRVGFQFVPSAFDGIWERLHRCQLEEFHSRDVLRILPRLQRRCSLVLKSCGEPTYDASTHSASVLCRVTSLSIVMPHLRDAFFADMLDSILFAPNLGKLCVPATDKLVPAITQLLSRSSCILTHLRLQTPDQHVPAISTLTALLQSSQLDNLIHLDLTLHPERLAIHSPLPILTEPGVLPHLETLTIRATDVDAAWIRRIYAARKGVLRWLGVPHGTTLPKEPGKMKDLVVEIHAPLGMEENLIPVSKAPPYRPTPDR</sequence>
<dbReference type="Gene3D" id="1.20.1280.50">
    <property type="match status" value="1"/>
</dbReference>
<dbReference type="OrthoDB" id="3365698at2759"/>
<organism evidence="1 2">
    <name type="scientific">Mycena chlorophos</name>
    <name type="common">Agaric fungus</name>
    <name type="synonym">Agaricus chlorophos</name>
    <dbReference type="NCBI Taxonomy" id="658473"/>
    <lineage>
        <taxon>Eukaryota</taxon>
        <taxon>Fungi</taxon>
        <taxon>Dikarya</taxon>
        <taxon>Basidiomycota</taxon>
        <taxon>Agaricomycotina</taxon>
        <taxon>Agaricomycetes</taxon>
        <taxon>Agaricomycetidae</taxon>
        <taxon>Agaricales</taxon>
        <taxon>Marasmiineae</taxon>
        <taxon>Mycenaceae</taxon>
        <taxon>Mycena</taxon>
    </lineage>
</organism>
<comment type="caution">
    <text evidence="1">The sequence shown here is derived from an EMBL/GenBank/DDBJ whole genome shotgun (WGS) entry which is preliminary data.</text>
</comment>
<protein>
    <recommendedName>
        <fullName evidence="3">F-box domain-containing protein</fullName>
    </recommendedName>
</protein>
<dbReference type="SUPFAM" id="SSF52047">
    <property type="entry name" value="RNI-like"/>
    <property type="match status" value="1"/>
</dbReference>
<reference evidence="1" key="1">
    <citation type="submission" date="2020-05" db="EMBL/GenBank/DDBJ databases">
        <title>Mycena genomes resolve the evolution of fungal bioluminescence.</title>
        <authorList>
            <person name="Tsai I.J."/>
        </authorList>
    </citation>
    <scope>NUCLEOTIDE SEQUENCE</scope>
    <source>
        <strain evidence="1">110903Hualien_Pintung</strain>
    </source>
</reference>
<evidence type="ECO:0000313" key="2">
    <source>
        <dbReference type="Proteomes" id="UP000613580"/>
    </source>
</evidence>
<accession>A0A8H6RZU7</accession>
<dbReference type="Proteomes" id="UP000613580">
    <property type="component" value="Unassembled WGS sequence"/>
</dbReference>
<evidence type="ECO:0000313" key="1">
    <source>
        <dbReference type="EMBL" id="KAF7289635.1"/>
    </source>
</evidence>
<proteinExistence type="predicted"/>
<name>A0A8H6RZU7_MYCCL</name>
<dbReference type="EMBL" id="JACAZE010000028">
    <property type="protein sequence ID" value="KAF7289635.1"/>
    <property type="molecule type" value="Genomic_DNA"/>
</dbReference>
<dbReference type="AlphaFoldDB" id="A0A8H6RZU7"/>
<gene>
    <name evidence="1" type="ORF">HMN09_01325700</name>
</gene>
<evidence type="ECO:0008006" key="3">
    <source>
        <dbReference type="Google" id="ProtNLM"/>
    </source>
</evidence>